<evidence type="ECO:0000259" key="6">
    <source>
        <dbReference type="SMART" id="SM00062"/>
    </source>
</evidence>
<evidence type="ECO:0000313" key="7">
    <source>
        <dbReference type="EMBL" id="TQE92104.1"/>
    </source>
</evidence>
<evidence type="ECO:0000313" key="8">
    <source>
        <dbReference type="Proteomes" id="UP000315400"/>
    </source>
</evidence>
<dbReference type="InterPro" id="IPR001638">
    <property type="entry name" value="Solute-binding_3/MltF_N"/>
</dbReference>
<dbReference type="PANTHER" id="PTHR30024">
    <property type="entry name" value="ALIPHATIC SULFONATES-BINDING PROTEIN-RELATED"/>
    <property type="match status" value="1"/>
</dbReference>
<proteinExistence type="inferred from homology"/>
<dbReference type="GO" id="GO:0042626">
    <property type="term" value="F:ATPase-coupled transmembrane transporter activity"/>
    <property type="evidence" value="ECO:0007669"/>
    <property type="project" value="InterPro"/>
</dbReference>
<comment type="caution">
    <text evidence="7">The sequence shown here is derived from an EMBL/GenBank/DDBJ whole genome shotgun (WGS) entry which is preliminary data.</text>
</comment>
<evidence type="ECO:0000256" key="1">
    <source>
        <dbReference type="ARBA" id="ARBA00004418"/>
    </source>
</evidence>
<evidence type="ECO:0000256" key="2">
    <source>
        <dbReference type="ARBA" id="ARBA00010742"/>
    </source>
</evidence>
<dbReference type="InterPro" id="IPR015168">
    <property type="entry name" value="SsuA/THI5"/>
</dbReference>
<dbReference type="GO" id="GO:0042597">
    <property type="term" value="C:periplasmic space"/>
    <property type="evidence" value="ECO:0007669"/>
    <property type="project" value="UniProtKB-SubCell"/>
</dbReference>
<comment type="similarity">
    <text evidence="2">Belongs to the bacterial solute-binding protein SsuA/TauA family.</text>
</comment>
<dbReference type="Proteomes" id="UP000315400">
    <property type="component" value="Unassembled WGS sequence"/>
</dbReference>
<dbReference type="SMART" id="SM00062">
    <property type="entry name" value="PBPb"/>
    <property type="match status" value="1"/>
</dbReference>
<dbReference type="NCBIfam" id="TIGR01728">
    <property type="entry name" value="SsuA_fam"/>
    <property type="match status" value="1"/>
</dbReference>
<evidence type="ECO:0000256" key="5">
    <source>
        <dbReference type="SAM" id="SignalP"/>
    </source>
</evidence>
<dbReference type="SUPFAM" id="SSF53850">
    <property type="entry name" value="Periplasmic binding protein-like II"/>
    <property type="match status" value="1"/>
</dbReference>
<keyword evidence="3" id="KW-0813">Transport</keyword>
<sequence length="314" mass="33253">MRNATLILALALLFSAFSASAEPLRIGYNQWAGFGPVFVAKEKGFFADEGLDVDMNAFGGPADTLPPLIAGSLDMALSTPDSVIPLNDNGKEVVAIMVLDASHGGDGIIAHESIDSVADLKGKRVGVTLGEVNHLLLMLALGEAGLSGDDINLTNMSAGDAGAAFLSGNLDAAVTWEPWLSRAGEGDGHVLFTSADVPNMLIDVVTVTPETLDTREDDLKAFTAAIDKALEEIESNPSESHEIIADWLDTEADQVAGMMEGIRVYGSEKNTRLFSEDDGIAHSFSEIQTFLINQGLAEEGLDAKDMLDGRLFID</sequence>
<feature type="domain" description="Solute-binding protein family 3/N-terminal" evidence="6">
    <location>
        <begin position="23"/>
        <end position="251"/>
    </location>
</feature>
<dbReference type="GO" id="GO:0016020">
    <property type="term" value="C:membrane"/>
    <property type="evidence" value="ECO:0007669"/>
    <property type="project" value="InterPro"/>
</dbReference>
<dbReference type="AlphaFoldDB" id="A0A540V5R8"/>
<gene>
    <name evidence="7" type="ORF">FKY71_20010</name>
</gene>
<comment type="subcellular location">
    <subcellularLocation>
        <location evidence="1">Periplasm</location>
    </subcellularLocation>
</comment>
<feature type="signal peptide" evidence="5">
    <location>
        <begin position="1"/>
        <end position="21"/>
    </location>
</feature>
<dbReference type="CDD" id="cd13563">
    <property type="entry name" value="PBP2_SsuA_like_6"/>
    <property type="match status" value="1"/>
</dbReference>
<organism evidence="7 8">
    <name type="scientific">Spiribacter salinus</name>
    <dbReference type="NCBI Taxonomy" id="1335746"/>
    <lineage>
        <taxon>Bacteria</taxon>
        <taxon>Pseudomonadati</taxon>
        <taxon>Pseudomonadota</taxon>
        <taxon>Gammaproteobacteria</taxon>
        <taxon>Chromatiales</taxon>
        <taxon>Ectothiorhodospiraceae</taxon>
        <taxon>Spiribacter</taxon>
    </lineage>
</organism>
<feature type="chain" id="PRO_5022167028" evidence="5">
    <location>
        <begin position="22"/>
        <end position="314"/>
    </location>
</feature>
<accession>A0A540V5R8</accession>
<reference evidence="7 8" key="1">
    <citation type="submission" date="2019-06" db="EMBL/GenBank/DDBJ databases">
        <title>Metagenome assembled Genome of Spiribacter salinus SL48-SHIP from the microbial mat of Salt Lake 48 (Novosibirsk region, Russia).</title>
        <authorList>
            <person name="Shipova A."/>
            <person name="Rozanov A.S."/>
            <person name="Bryanskaya A.V."/>
            <person name="Peltek S.E."/>
        </authorList>
    </citation>
    <scope>NUCLEOTIDE SEQUENCE [LARGE SCALE GENOMIC DNA]</scope>
    <source>
        <strain evidence="7">SL48-SHIP-2</strain>
    </source>
</reference>
<dbReference type="Pfam" id="PF09084">
    <property type="entry name" value="NMT1"/>
    <property type="match status" value="1"/>
</dbReference>
<keyword evidence="4 5" id="KW-0732">Signal</keyword>
<protein>
    <submittedName>
        <fullName evidence="7">Aliphatic sulfonate ABC transporter substrate-binding protein</fullName>
    </submittedName>
</protein>
<dbReference type="Gene3D" id="3.40.190.10">
    <property type="entry name" value="Periplasmic binding protein-like II"/>
    <property type="match status" value="2"/>
</dbReference>
<name>A0A540V5R8_9GAMM</name>
<dbReference type="PANTHER" id="PTHR30024:SF47">
    <property type="entry name" value="TAURINE-BINDING PERIPLASMIC PROTEIN"/>
    <property type="match status" value="1"/>
</dbReference>
<dbReference type="EMBL" id="VIFK01000672">
    <property type="protein sequence ID" value="TQE92104.1"/>
    <property type="molecule type" value="Genomic_DNA"/>
</dbReference>
<evidence type="ECO:0000256" key="3">
    <source>
        <dbReference type="ARBA" id="ARBA00022448"/>
    </source>
</evidence>
<evidence type="ECO:0000256" key="4">
    <source>
        <dbReference type="ARBA" id="ARBA00022729"/>
    </source>
</evidence>
<dbReference type="InterPro" id="IPR010067">
    <property type="entry name" value="ABC_SsuA_sub-bd"/>
</dbReference>